<evidence type="ECO:0000313" key="12">
    <source>
        <dbReference type="Proteomes" id="UP000608513"/>
    </source>
</evidence>
<name>A0A923MLF6_9BURK</name>
<organism evidence="11 12">
    <name type="scientific">Ramlibacter cellulosilyticus</name>
    <dbReference type="NCBI Taxonomy" id="2764187"/>
    <lineage>
        <taxon>Bacteria</taxon>
        <taxon>Pseudomonadati</taxon>
        <taxon>Pseudomonadota</taxon>
        <taxon>Betaproteobacteria</taxon>
        <taxon>Burkholderiales</taxon>
        <taxon>Comamonadaceae</taxon>
        <taxon>Ramlibacter</taxon>
    </lineage>
</organism>
<evidence type="ECO:0000259" key="10">
    <source>
        <dbReference type="Pfam" id="PF04290"/>
    </source>
</evidence>
<keyword evidence="4 9" id="KW-0997">Cell inner membrane</keyword>
<sequence>MNHPVVRALDGLYLACIWISGFALVVMSLIIPVGVFARYLLGVGAQWPEPIAILMMVMFTFFGAAAAYRAGAHIAVQMLTDRLPRPLQRACAGFVHLSMAAVSLFVFGWGLRLVEGTMGQTISELPWLPVGVTYLPLPLGSLVTLLFIVEHVVFGPQHDRPVVTFDHADDLPPEGAN</sequence>
<evidence type="ECO:0000256" key="3">
    <source>
        <dbReference type="ARBA" id="ARBA00022475"/>
    </source>
</evidence>
<feature type="domain" description="Tripartite ATP-independent periplasmic transporters DctQ component" evidence="10">
    <location>
        <begin position="27"/>
        <end position="153"/>
    </location>
</feature>
<evidence type="ECO:0000256" key="7">
    <source>
        <dbReference type="ARBA" id="ARBA00023136"/>
    </source>
</evidence>
<keyword evidence="5 9" id="KW-0812">Transmembrane</keyword>
<accession>A0A923MLF6</accession>
<keyword evidence="3" id="KW-1003">Cell membrane</keyword>
<dbReference type="GO" id="GO:0015740">
    <property type="term" value="P:C4-dicarboxylate transport"/>
    <property type="evidence" value="ECO:0007669"/>
    <property type="project" value="TreeGrafter"/>
</dbReference>
<gene>
    <name evidence="11" type="ORF">H8N03_01330</name>
</gene>
<comment type="caution">
    <text evidence="11">The sequence shown here is derived from an EMBL/GenBank/DDBJ whole genome shotgun (WGS) entry which is preliminary data.</text>
</comment>
<dbReference type="GO" id="GO:0005886">
    <property type="term" value="C:plasma membrane"/>
    <property type="evidence" value="ECO:0007669"/>
    <property type="project" value="UniProtKB-SubCell"/>
</dbReference>
<dbReference type="EMBL" id="JACORT010000001">
    <property type="protein sequence ID" value="MBC5781565.1"/>
    <property type="molecule type" value="Genomic_DNA"/>
</dbReference>
<evidence type="ECO:0000256" key="1">
    <source>
        <dbReference type="ARBA" id="ARBA00004429"/>
    </source>
</evidence>
<comment type="function">
    <text evidence="9">Part of the tripartite ATP-independent periplasmic (TRAP) transport system.</text>
</comment>
<keyword evidence="6 9" id="KW-1133">Transmembrane helix</keyword>
<keyword evidence="7 9" id="KW-0472">Membrane</keyword>
<evidence type="ECO:0000256" key="2">
    <source>
        <dbReference type="ARBA" id="ARBA00022448"/>
    </source>
</evidence>
<dbReference type="PANTHER" id="PTHR35011:SF11">
    <property type="entry name" value="TRAP TRANSPORTER SMALL PERMEASE PROTEIN"/>
    <property type="match status" value="1"/>
</dbReference>
<reference evidence="11" key="1">
    <citation type="submission" date="2020-08" db="EMBL/GenBank/DDBJ databases">
        <title>Ramlibacter sp. USB13 16S ribosomal RNA gene genome sequencing and assembly.</title>
        <authorList>
            <person name="Kang M."/>
        </authorList>
    </citation>
    <scope>NUCLEOTIDE SEQUENCE</scope>
    <source>
        <strain evidence="11">USB13</strain>
    </source>
</reference>
<dbReference type="PANTHER" id="PTHR35011">
    <property type="entry name" value="2,3-DIKETO-L-GULONATE TRAP TRANSPORTER SMALL PERMEASE PROTEIN YIAM"/>
    <property type="match status" value="1"/>
</dbReference>
<evidence type="ECO:0000256" key="5">
    <source>
        <dbReference type="ARBA" id="ARBA00022692"/>
    </source>
</evidence>
<dbReference type="GO" id="GO:0022857">
    <property type="term" value="F:transmembrane transporter activity"/>
    <property type="evidence" value="ECO:0007669"/>
    <property type="project" value="UniProtKB-UniRule"/>
</dbReference>
<dbReference type="InterPro" id="IPR055348">
    <property type="entry name" value="DctQ"/>
</dbReference>
<keyword evidence="12" id="KW-1185">Reference proteome</keyword>
<comment type="subunit">
    <text evidence="9">The complex comprises the extracytoplasmic solute receptor protein and the two transmembrane proteins.</text>
</comment>
<dbReference type="Proteomes" id="UP000608513">
    <property type="component" value="Unassembled WGS sequence"/>
</dbReference>
<dbReference type="Pfam" id="PF04290">
    <property type="entry name" value="DctQ"/>
    <property type="match status" value="1"/>
</dbReference>
<dbReference type="AlphaFoldDB" id="A0A923MLF6"/>
<feature type="transmembrane region" description="Helical" evidence="9">
    <location>
        <begin position="51"/>
        <end position="70"/>
    </location>
</feature>
<proteinExistence type="inferred from homology"/>
<feature type="transmembrane region" description="Helical" evidence="9">
    <location>
        <begin position="131"/>
        <end position="149"/>
    </location>
</feature>
<evidence type="ECO:0000313" key="11">
    <source>
        <dbReference type="EMBL" id="MBC5781565.1"/>
    </source>
</evidence>
<comment type="similarity">
    <text evidence="8 9">Belongs to the TRAP transporter small permease family.</text>
</comment>
<dbReference type="InterPro" id="IPR007387">
    <property type="entry name" value="TRAP_DctQ"/>
</dbReference>
<comment type="subcellular location">
    <subcellularLocation>
        <location evidence="1 9">Cell inner membrane</location>
        <topology evidence="1 9">Multi-pass membrane protein</topology>
    </subcellularLocation>
</comment>
<evidence type="ECO:0000256" key="4">
    <source>
        <dbReference type="ARBA" id="ARBA00022519"/>
    </source>
</evidence>
<protein>
    <recommendedName>
        <fullName evidence="9">TRAP transporter small permease protein</fullName>
    </recommendedName>
</protein>
<evidence type="ECO:0000256" key="6">
    <source>
        <dbReference type="ARBA" id="ARBA00022989"/>
    </source>
</evidence>
<evidence type="ECO:0000256" key="8">
    <source>
        <dbReference type="ARBA" id="ARBA00038436"/>
    </source>
</evidence>
<keyword evidence="2 9" id="KW-0813">Transport</keyword>
<evidence type="ECO:0000256" key="9">
    <source>
        <dbReference type="RuleBase" id="RU369079"/>
    </source>
</evidence>
<feature type="transmembrane region" description="Helical" evidence="9">
    <location>
        <begin position="12"/>
        <end position="39"/>
    </location>
</feature>
<dbReference type="RefSeq" id="WP_187074319.1">
    <property type="nucleotide sequence ID" value="NZ_JACORT010000001.1"/>
</dbReference>
<feature type="transmembrane region" description="Helical" evidence="9">
    <location>
        <begin position="91"/>
        <end position="111"/>
    </location>
</feature>